<keyword evidence="1" id="KW-0472">Membrane</keyword>
<dbReference type="InterPro" id="IPR024529">
    <property type="entry name" value="ECF_trnsprt_substrate-spec"/>
</dbReference>
<feature type="transmembrane region" description="Helical" evidence="1">
    <location>
        <begin position="129"/>
        <end position="152"/>
    </location>
</feature>
<gene>
    <name evidence="2" type="ORF">Thert_00783</name>
</gene>
<proteinExistence type="predicted"/>
<evidence type="ECO:0000313" key="3">
    <source>
        <dbReference type="Proteomes" id="UP000214975"/>
    </source>
</evidence>
<sequence>MNTKTTTIKNVKTLTLVAMLIAMSVVGAMIKIYNTVAFDSLPGYFASLYFGGYIGAIVISLGHIFTALTSGFPLGIPNHIIIAVSMAVCAYFYSIAYKKFNSYVAVAVGTILNGPVATLIFVPQYGWGFFVQMVLPLTIASFANVFLAAVIFKAISTKIKR</sequence>
<keyword evidence="1" id="KW-0812">Transmembrane</keyword>
<keyword evidence="1" id="KW-1133">Transmembrane helix</keyword>
<evidence type="ECO:0000256" key="1">
    <source>
        <dbReference type="SAM" id="Phobius"/>
    </source>
</evidence>
<dbReference type="Proteomes" id="UP000214975">
    <property type="component" value="Chromosome"/>
</dbReference>
<feature type="transmembrane region" description="Helical" evidence="1">
    <location>
        <begin position="100"/>
        <end position="123"/>
    </location>
</feature>
<dbReference type="RefSeq" id="WP_094396936.1">
    <property type="nucleotide sequence ID" value="NZ_CP016893.1"/>
</dbReference>
<dbReference type="Pfam" id="PF12822">
    <property type="entry name" value="ECF_trnsprt"/>
    <property type="match status" value="1"/>
</dbReference>
<evidence type="ECO:0000313" key="2">
    <source>
        <dbReference type="EMBL" id="AST56932.1"/>
    </source>
</evidence>
<dbReference type="EMBL" id="CP016893">
    <property type="protein sequence ID" value="AST56932.1"/>
    <property type="molecule type" value="Genomic_DNA"/>
</dbReference>
<feature type="transmembrane region" description="Helical" evidence="1">
    <location>
        <begin position="14"/>
        <end position="33"/>
    </location>
</feature>
<dbReference type="Gene3D" id="1.10.1760.20">
    <property type="match status" value="1"/>
</dbReference>
<feature type="transmembrane region" description="Helical" evidence="1">
    <location>
        <begin position="74"/>
        <end position="93"/>
    </location>
</feature>
<dbReference type="GO" id="GO:0022857">
    <property type="term" value="F:transmembrane transporter activity"/>
    <property type="evidence" value="ECO:0007669"/>
    <property type="project" value="InterPro"/>
</dbReference>
<protein>
    <submittedName>
        <fullName evidence="2">Membrane protein</fullName>
    </submittedName>
</protein>
<dbReference type="AlphaFoldDB" id="A0A223HWW5"/>
<organism evidence="2 3">
    <name type="scientific">Thermoanaerobacterium thermosaccharolyticum</name>
    <name type="common">Clostridium thermosaccharolyticum</name>
    <dbReference type="NCBI Taxonomy" id="1517"/>
    <lineage>
        <taxon>Bacteria</taxon>
        <taxon>Bacillati</taxon>
        <taxon>Bacillota</taxon>
        <taxon>Clostridia</taxon>
        <taxon>Thermoanaerobacterales</taxon>
        <taxon>Thermoanaerobacteraceae</taxon>
        <taxon>Thermoanaerobacterium</taxon>
    </lineage>
</organism>
<name>A0A223HWW5_THETR</name>
<accession>A0A223HWW5</accession>
<reference evidence="2 3" key="1">
    <citation type="submission" date="2016-08" db="EMBL/GenBank/DDBJ databases">
        <title>A novel genetic cassette of butanologenic Thermoanaerobacterium thermosaccharolyticum that directly convert cellulose to butanol.</title>
        <authorList>
            <person name="Li T."/>
            <person name="He J."/>
        </authorList>
    </citation>
    <scope>NUCLEOTIDE SEQUENCE [LARGE SCALE GENOMIC DNA]</scope>
    <source>
        <strain evidence="2 3">TG57</strain>
    </source>
</reference>
<feature type="transmembrane region" description="Helical" evidence="1">
    <location>
        <begin position="45"/>
        <end position="68"/>
    </location>
</feature>